<dbReference type="InterPro" id="IPR012910">
    <property type="entry name" value="Plug_dom"/>
</dbReference>
<dbReference type="InterPro" id="IPR037066">
    <property type="entry name" value="Plug_dom_sf"/>
</dbReference>
<dbReference type="Proteomes" id="UP001597532">
    <property type="component" value="Unassembled WGS sequence"/>
</dbReference>
<evidence type="ECO:0000256" key="8">
    <source>
        <dbReference type="PROSITE-ProRule" id="PRU01360"/>
    </source>
</evidence>
<dbReference type="SUPFAM" id="SSF49464">
    <property type="entry name" value="Carboxypeptidase regulatory domain-like"/>
    <property type="match status" value="1"/>
</dbReference>
<evidence type="ECO:0000259" key="12">
    <source>
        <dbReference type="Pfam" id="PF07715"/>
    </source>
</evidence>
<evidence type="ECO:0000256" key="2">
    <source>
        <dbReference type="ARBA" id="ARBA00022448"/>
    </source>
</evidence>
<keyword evidence="10" id="KW-0732">Signal</keyword>
<keyword evidence="5 9" id="KW-0798">TonB box</keyword>
<dbReference type="PROSITE" id="PS52016">
    <property type="entry name" value="TONB_DEPENDENT_REC_3"/>
    <property type="match status" value="1"/>
</dbReference>
<organism evidence="13 14">
    <name type="scientific">Arenibacter antarcticus</name>
    <dbReference type="NCBI Taxonomy" id="2040469"/>
    <lineage>
        <taxon>Bacteria</taxon>
        <taxon>Pseudomonadati</taxon>
        <taxon>Bacteroidota</taxon>
        <taxon>Flavobacteriia</taxon>
        <taxon>Flavobacteriales</taxon>
        <taxon>Flavobacteriaceae</taxon>
        <taxon>Arenibacter</taxon>
    </lineage>
</organism>
<comment type="similarity">
    <text evidence="8 9">Belongs to the TonB-dependent receptor family.</text>
</comment>
<dbReference type="InterPro" id="IPR039426">
    <property type="entry name" value="TonB-dep_rcpt-like"/>
</dbReference>
<reference evidence="14" key="1">
    <citation type="journal article" date="2019" name="Int. J. Syst. Evol. Microbiol.">
        <title>The Global Catalogue of Microorganisms (GCM) 10K type strain sequencing project: providing services to taxonomists for standard genome sequencing and annotation.</title>
        <authorList>
            <consortium name="The Broad Institute Genomics Platform"/>
            <consortium name="The Broad Institute Genome Sequencing Center for Infectious Disease"/>
            <person name="Wu L."/>
            <person name="Ma J."/>
        </authorList>
    </citation>
    <scope>NUCLEOTIDE SEQUENCE [LARGE SCALE GENOMIC DNA]</scope>
    <source>
        <strain evidence="14">KCTC 52924</strain>
    </source>
</reference>
<dbReference type="RefSeq" id="WP_251805688.1">
    <property type="nucleotide sequence ID" value="NZ_CP166679.1"/>
</dbReference>
<comment type="subcellular location">
    <subcellularLocation>
        <location evidence="1 8">Cell outer membrane</location>
        <topology evidence="1 8">Multi-pass membrane protein</topology>
    </subcellularLocation>
</comment>
<evidence type="ECO:0000313" key="13">
    <source>
        <dbReference type="EMBL" id="MFD2790298.1"/>
    </source>
</evidence>
<dbReference type="EMBL" id="JBHUOK010000030">
    <property type="protein sequence ID" value="MFD2790298.1"/>
    <property type="molecule type" value="Genomic_DNA"/>
</dbReference>
<feature type="domain" description="TonB-dependent receptor plug" evidence="12">
    <location>
        <begin position="114"/>
        <end position="219"/>
    </location>
</feature>
<dbReference type="Pfam" id="PF07715">
    <property type="entry name" value="Plug"/>
    <property type="match status" value="1"/>
</dbReference>
<keyword evidence="14" id="KW-1185">Reference proteome</keyword>
<dbReference type="Gene3D" id="2.60.40.1120">
    <property type="entry name" value="Carboxypeptidase-like, regulatory domain"/>
    <property type="match status" value="1"/>
</dbReference>
<dbReference type="SUPFAM" id="SSF56935">
    <property type="entry name" value="Porins"/>
    <property type="match status" value="1"/>
</dbReference>
<evidence type="ECO:0000313" key="14">
    <source>
        <dbReference type="Proteomes" id="UP001597532"/>
    </source>
</evidence>
<evidence type="ECO:0000256" key="7">
    <source>
        <dbReference type="ARBA" id="ARBA00023237"/>
    </source>
</evidence>
<evidence type="ECO:0000256" key="5">
    <source>
        <dbReference type="ARBA" id="ARBA00023077"/>
    </source>
</evidence>
<dbReference type="NCBIfam" id="TIGR04056">
    <property type="entry name" value="OMP_RagA_SusC"/>
    <property type="match status" value="1"/>
</dbReference>
<dbReference type="InterPro" id="IPR023997">
    <property type="entry name" value="TonB-dep_OMP_SusC/RagA_CS"/>
</dbReference>
<accession>A0ABW5VJC1</accession>
<sequence>MKNYLSLLLIMGLFSSSMAQTKLTGTVVSKTDGMPIPGASIIPNGNTTEGAATDFDGNFSLTVSAQEGIIMVSSLGYGSVQLSYSGDQNFTIQLEDQSTGLDEVVLIGYGTSKKRDITSAISTVSNVETIGSRPVATLNDFLQGNVAGVTVLQQGGDPSESGKIVIRGYGSISNENPLMVVDGVPYYGPAINPNDIASVSILKDAAAAAIYGAQAASGVIVIQTKKGKLGKPRISLDVYSGMQNATDLPTPLNAEQQANVYNMAADNGGTPRQSAHDAAQNPWGQTTRTNWMDAVFRSALLYNANVNVSGAGEHNNYMSSFGYNKREGVLEGTSSERYSFRIKSEIDLSDRLTLGENVYFSHTEAIGTNTSSGYSGTIMSAIYMPSAAPIYDDLGQFHGVAPYELAQFAGAYGDVYNPLALLQRPTTTSPTSFINANVFLDYKILDGLKFKTSYAYSSSQNNYKRFEPRRPELGRTNLINSLTQDYTTTNRWVWDNQLTYNKSFGEHHLDLTAVYSAQLTDYEYFSQRGEGFSNEDGFNQYMSNAADIKNPVTDVYEDALTSAIGRAMYNYGDKYFISASIRRDETSRLALANQADYFPSASMGWRISDENFFKVPAVNDLKFRASWGQIGNINSVGYYSFDVPLSTQTVIVGSDGLENDKGVYAGKQSNPNLTWETSESINLGWDASLFNNRLSLTFDYFTKETKGMILPGLEDKHQGTSAADVNGGEVKNQGFEFSASFNNTVGDLTYSLSANASVIDNELVNLDGYNKSGINFINHSEDNVRSTLEPFRSVVGRELYSNYLVPYLGIFQSQEEINAYTSNGNLIQPNAQPGDFMFKDSNNDGKIDNDDKVFMGSYQPDLTYNFNLRLDYKGFDLGLIFQGVSGVKAFNGYKYTAYNASLQGYNLDNKVLESWTPTNTNTGLPRLSTKDNNKNFETTSSWYLEDASYLRVKNITLGYNIASSVMDSVMQGASLRIYISAENLFTFTDYSGLDPEVGGKGLDVGKYPLSRTFTTGLSLKL</sequence>
<name>A0ABW5VJC1_9FLAO</name>
<dbReference type="Gene3D" id="2.170.130.10">
    <property type="entry name" value="TonB-dependent receptor, plug domain"/>
    <property type="match status" value="1"/>
</dbReference>
<keyword evidence="6 8" id="KW-0472">Membrane</keyword>
<keyword evidence="7 8" id="KW-0998">Cell outer membrane</keyword>
<evidence type="ECO:0000259" key="11">
    <source>
        <dbReference type="Pfam" id="PF00593"/>
    </source>
</evidence>
<keyword evidence="2 8" id="KW-0813">Transport</keyword>
<evidence type="ECO:0000256" key="4">
    <source>
        <dbReference type="ARBA" id="ARBA00022692"/>
    </source>
</evidence>
<dbReference type="Gene3D" id="2.40.170.20">
    <property type="entry name" value="TonB-dependent receptor, beta-barrel domain"/>
    <property type="match status" value="1"/>
</dbReference>
<feature type="domain" description="TonB-dependent receptor-like beta-barrel" evidence="11">
    <location>
        <begin position="411"/>
        <end position="755"/>
    </location>
</feature>
<evidence type="ECO:0000256" key="9">
    <source>
        <dbReference type="RuleBase" id="RU003357"/>
    </source>
</evidence>
<dbReference type="NCBIfam" id="TIGR04057">
    <property type="entry name" value="SusC_RagA_signa"/>
    <property type="match status" value="1"/>
</dbReference>
<feature type="chain" id="PRO_5046087644" evidence="10">
    <location>
        <begin position="20"/>
        <end position="1021"/>
    </location>
</feature>
<keyword evidence="4 8" id="KW-0812">Transmembrane</keyword>
<evidence type="ECO:0000256" key="6">
    <source>
        <dbReference type="ARBA" id="ARBA00023136"/>
    </source>
</evidence>
<proteinExistence type="inferred from homology"/>
<dbReference type="InterPro" id="IPR036942">
    <property type="entry name" value="Beta-barrel_TonB_sf"/>
</dbReference>
<evidence type="ECO:0000256" key="10">
    <source>
        <dbReference type="SAM" id="SignalP"/>
    </source>
</evidence>
<dbReference type="InterPro" id="IPR008969">
    <property type="entry name" value="CarboxyPept-like_regulatory"/>
</dbReference>
<dbReference type="Pfam" id="PF13715">
    <property type="entry name" value="CarbopepD_reg_2"/>
    <property type="match status" value="1"/>
</dbReference>
<evidence type="ECO:0000256" key="3">
    <source>
        <dbReference type="ARBA" id="ARBA00022452"/>
    </source>
</evidence>
<comment type="caution">
    <text evidence="13">The sequence shown here is derived from an EMBL/GenBank/DDBJ whole genome shotgun (WGS) entry which is preliminary data.</text>
</comment>
<feature type="signal peptide" evidence="10">
    <location>
        <begin position="1"/>
        <end position="19"/>
    </location>
</feature>
<dbReference type="InterPro" id="IPR023996">
    <property type="entry name" value="TonB-dep_OMP_SusC/RagA"/>
</dbReference>
<keyword evidence="3 8" id="KW-1134">Transmembrane beta strand</keyword>
<dbReference type="InterPro" id="IPR000531">
    <property type="entry name" value="Beta-barrel_TonB"/>
</dbReference>
<dbReference type="Pfam" id="PF00593">
    <property type="entry name" value="TonB_dep_Rec_b-barrel"/>
    <property type="match status" value="1"/>
</dbReference>
<evidence type="ECO:0000256" key="1">
    <source>
        <dbReference type="ARBA" id="ARBA00004571"/>
    </source>
</evidence>
<gene>
    <name evidence="13" type="ORF">ACFS1K_11025</name>
</gene>
<protein>
    <submittedName>
        <fullName evidence="13">SusC/RagA family TonB-linked outer membrane protein</fullName>
    </submittedName>
</protein>